<dbReference type="GeneTree" id="ENSGT00530000063503"/>
<evidence type="ECO:0000259" key="12">
    <source>
        <dbReference type="PROSITE" id="PS50024"/>
    </source>
</evidence>
<keyword evidence="9" id="KW-0325">Glycoprotein</keyword>
<dbReference type="Pfam" id="PF01390">
    <property type="entry name" value="SEA"/>
    <property type="match status" value="1"/>
</dbReference>
<evidence type="ECO:0000256" key="7">
    <source>
        <dbReference type="ARBA" id="ARBA00022729"/>
    </source>
</evidence>
<reference evidence="13" key="1">
    <citation type="submission" date="2025-08" db="UniProtKB">
        <authorList>
            <consortium name="Ensembl"/>
        </authorList>
    </citation>
    <scope>IDENTIFICATION</scope>
</reference>
<evidence type="ECO:0000256" key="10">
    <source>
        <dbReference type="ARBA" id="ARBA00023273"/>
    </source>
</evidence>
<keyword evidence="5" id="KW-0272">Extracellular matrix</keyword>
<name>A0A3B3QBW8_9TELE</name>
<evidence type="ECO:0000256" key="9">
    <source>
        <dbReference type="ARBA" id="ARBA00023180"/>
    </source>
</evidence>
<dbReference type="InterPro" id="IPR000082">
    <property type="entry name" value="SEA_dom"/>
</dbReference>
<dbReference type="GO" id="GO:0001750">
    <property type="term" value="C:photoreceptor outer segment"/>
    <property type="evidence" value="ECO:0007669"/>
    <property type="project" value="UniProtKB-SubCell"/>
</dbReference>
<dbReference type="Proteomes" id="UP000261540">
    <property type="component" value="Unplaced"/>
</dbReference>
<keyword evidence="8" id="KW-0677">Repeat</keyword>
<dbReference type="GO" id="GO:0005540">
    <property type="term" value="F:hyaluronic acid binding"/>
    <property type="evidence" value="ECO:0007669"/>
    <property type="project" value="TreeGrafter"/>
</dbReference>
<feature type="compositionally biased region" description="Polar residues" evidence="11">
    <location>
        <begin position="7"/>
        <end position="17"/>
    </location>
</feature>
<accession>A0A3B3QBW8</accession>
<sequence>DEDTEHPTSTAQGTELSGVSMPGNQDRALIVFFSLRVTNMIFSKDLFNKRSPEYNALEQKFLELLVPYLQSSLSNFKNREILNFRNGSIVVNSRMKFGKLVPRCDTNSIYLILKEFCNTAYQTTNLAIDKYSLDVESDQAAPCKFLACNEFSKCLVNRWSGEVECACDPDYLSVDGLPCQSICELQQEFCLNDGKCDIIPNMLSSEWDTKCQPMCQSESTARQGHCYPYPETTCSGDTKASSDTANEEIQHIYQNSELTKEQKIQDRIWTVELHAKDGHFANFGQQH</sequence>
<evidence type="ECO:0000256" key="11">
    <source>
        <dbReference type="SAM" id="MobiDB-lite"/>
    </source>
</evidence>
<proteinExistence type="predicted"/>
<feature type="region of interest" description="Disordered" evidence="11">
    <location>
        <begin position="1"/>
        <end position="21"/>
    </location>
</feature>
<evidence type="ECO:0000256" key="6">
    <source>
        <dbReference type="ARBA" id="ARBA00022674"/>
    </source>
</evidence>
<evidence type="ECO:0000256" key="1">
    <source>
        <dbReference type="ARBA" id="ARBA00004437"/>
    </source>
</evidence>
<dbReference type="SMART" id="SM00200">
    <property type="entry name" value="SEA"/>
    <property type="match status" value="1"/>
</dbReference>
<keyword evidence="14" id="KW-1185">Reference proteome</keyword>
<dbReference type="SUPFAM" id="SSF82671">
    <property type="entry name" value="SEA domain"/>
    <property type="match status" value="1"/>
</dbReference>
<dbReference type="AlphaFoldDB" id="A0A3B3QBW8"/>
<dbReference type="PANTHER" id="PTHR12199:SF4">
    <property type="entry name" value="INTERPHOTORECEPTOR MATRIX PROTEOGLYCAN 2"/>
    <property type="match status" value="1"/>
</dbReference>
<dbReference type="Gene3D" id="3.30.70.960">
    <property type="entry name" value="SEA domain"/>
    <property type="match status" value="1"/>
</dbReference>
<dbReference type="GO" id="GO:0001917">
    <property type="term" value="C:photoreceptor inner segment"/>
    <property type="evidence" value="ECO:0007669"/>
    <property type="project" value="UniProtKB-SubCell"/>
</dbReference>
<protein>
    <submittedName>
        <fullName evidence="13">Interphotoreceptor matrix proteoglycan 2b</fullName>
    </submittedName>
</protein>
<evidence type="ECO:0000313" key="13">
    <source>
        <dbReference type="Ensembl" id="ENSPKIP00000003269.1"/>
    </source>
</evidence>
<dbReference type="InterPro" id="IPR039861">
    <property type="entry name" value="IMPG"/>
</dbReference>
<keyword evidence="7" id="KW-0732">Signal</keyword>
<evidence type="ECO:0000256" key="4">
    <source>
        <dbReference type="ARBA" id="ARBA00022525"/>
    </source>
</evidence>
<dbReference type="GO" id="GO:0007601">
    <property type="term" value="P:visual perception"/>
    <property type="evidence" value="ECO:0007669"/>
    <property type="project" value="InterPro"/>
</dbReference>
<keyword evidence="10" id="KW-0966">Cell projection</keyword>
<dbReference type="Ensembl" id="ENSPKIT00000027228.1">
    <property type="protein sequence ID" value="ENSPKIP00000003269.1"/>
    <property type="gene ID" value="ENSPKIG00000020838.1"/>
</dbReference>
<dbReference type="PROSITE" id="PS50024">
    <property type="entry name" value="SEA"/>
    <property type="match status" value="1"/>
</dbReference>
<keyword evidence="4" id="KW-0964">Secreted</keyword>
<keyword evidence="6" id="KW-0358">Heparin-binding</keyword>
<dbReference type="GO" id="GO:0008201">
    <property type="term" value="F:heparin binding"/>
    <property type="evidence" value="ECO:0007669"/>
    <property type="project" value="UniProtKB-KW"/>
</dbReference>
<dbReference type="InterPro" id="IPR036364">
    <property type="entry name" value="SEA_dom_sf"/>
</dbReference>
<evidence type="ECO:0000256" key="2">
    <source>
        <dbReference type="ARBA" id="ARBA00004504"/>
    </source>
</evidence>
<dbReference type="STRING" id="1676925.ENSPKIP00000003269"/>
<evidence type="ECO:0000256" key="5">
    <source>
        <dbReference type="ARBA" id="ARBA00022530"/>
    </source>
</evidence>
<evidence type="ECO:0000256" key="3">
    <source>
        <dbReference type="ARBA" id="ARBA00004593"/>
    </source>
</evidence>
<reference evidence="13" key="2">
    <citation type="submission" date="2025-09" db="UniProtKB">
        <authorList>
            <consortium name="Ensembl"/>
        </authorList>
    </citation>
    <scope>IDENTIFICATION</scope>
</reference>
<dbReference type="GO" id="GO:0033165">
    <property type="term" value="C:interphotoreceptor matrix"/>
    <property type="evidence" value="ECO:0007669"/>
    <property type="project" value="UniProtKB-SubCell"/>
</dbReference>
<feature type="domain" description="SEA" evidence="12">
    <location>
        <begin position="27"/>
        <end position="140"/>
    </location>
</feature>
<dbReference type="PANTHER" id="PTHR12199">
    <property type="entry name" value="INTERPHOTORECEPTOR MATRIX PROTEOGLYCAN"/>
    <property type="match status" value="1"/>
</dbReference>
<evidence type="ECO:0000313" key="14">
    <source>
        <dbReference type="Proteomes" id="UP000261540"/>
    </source>
</evidence>
<comment type="subcellular location">
    <subcellularLocation>
        <location evidence="2">Cell projection</location>
        <location evidence="2">Cilium</location>
        <location evidence="2">Photoreceptor outer segment</location>
    </subcellularLocation>
    <subcellularLocation>
        <location evidence="1">Photoreceptor inner segment</location>
    </subcellularLocation>
    <subcellularLocation>
        <location evidence="3">Secreted</location>
        <location evidence="3">Extracellular space</location>
        <location evidence="3">Extracellular matrix</location>
        <location evidence="3">Interphotoreceptor matrix</location>
    </subcellularLocation>
</comment>
<evidence type="ECO:0000256" key="8">
    <source>
        <dbReference type="ARBA" id="ARBA00022737"/>
    </source>
</evidence>
<organism evidence="13 14">
    <name type="scientific">Paramormyrops kingsleyae</name>
    <dbReference type="NCBI Taxonomy" id="1676925"/>
    <lineage>
        <taxon>Eukaryota</taxon>
        <taxon>Metazoa</taxon>
        <taxon>Chordata</taxon>
        <taxon>Craniata</taxon>
        <taxon>Vertebrata</taxon>
        <taxon>Euteleostomi</taxon>
        <taxon>Actinopterygii</taxon>
        <taxon>Neopterygii</taxon>
        <taxon>Teleostei</taxon>
        <taxon>Osteoglossocephala</taxon>
        <taxon>Osteoglossomorpha</taxon>
        <taxon>Osteoglossiformes</taxon>
        <taxon>Mormyridae</taxon>
        <taxon>Paramormyrops</taxon>
    </lineage>
</organism>